<dbReference type="Pfam" id="PF01557">
    <property type="entry name" value="FAA_hydrolase"/>
    <property type="match status" value="1"/>
</dbReference>
<dbReference type="SUPFAM" id="SSF56529">
    <property type="entry name" value="FAH"/>
    <property type="match status" value="1"/>
</dbReference>
<evidence type="ECO:0000259" key="3">
    <source>
        <dbReference type="Pfam" id="PF01557"/>
    </source>
</evidence>
<name>A0A484IER8_9ARCH</name>
<dbReference type="KEGG" id="nfn:NFRAN_2925"/>
<dbReference type="PANTHER" id="PTHR42796:SF4">
    <property type="entry name" value="FUMARYLACETOACETATE HYDROLASE DOMAIN-CONTAINING PROTEIN 2A"/>
    <property type="match status" value="1"/>
</dbReference>
<dbReference type="InterPro" id="IPR036663">
    <property type="entry name" value="Fumarylacetoacetase_C_sf"/>
</dbReference>
<keyword evidence="2" id="KW-0479">Metal-binding</keyword>
<dbReference type="EMBL" id="LR216287">
    <property type="protein sequence ID" value="VFJ15248.1"/>
    <property type="molecule type" value="Genomic_DNA"/>
</dbReference>
<dbReference type="GeneID" id="39422035"/>
<proteinExistence type="inferred from homology"/>
<dbReference type="Proteomes" id="UP000294299">
    <property type="component" value="Chromosome NFRAN"/>
</dbReference>
<evidence type="ECO:0000313" key="4">
    <source>
        <dbReference type="EMBL" id="VFJ15248.1"/>
    </source>
</evidence>
<evidence type="ECO:0000313" key="5">
    <source>
        <dbReference type="Proteomes" id="UP000294299"/>
    </source>
</evidence>
<dbReference type="GO" id="GO:0019752">
    <property type="term" value="P:carboxylic acid metabolic process"/>
    <property type="evidence" value="ECO:0007669"/>
    <property type="project" value="UniProtKB-ARBA"/>
</dbReference>
<dbReference type="Gene3D" id="3.90.850.10">
    <property type="entry name" value="Fumarylacetoacetase-like, C-terminal domain"/>
    <property type="match status" value="1"/>
</dbReference>
<dbReference type="GO" id="GO:0046872">
    <property type="term" value="F:metal ion binding"/>
    <property type="evidence" value="ECO:0007669"/>
    <property type="project" value="UniProtKB-KW"/>
</dbReference>
<dbReference type="EC" id="4.3.2.3" evidence="4"/>
<sequence>MKIARVRLKENSMETYGLVSEDGQKIITKEQIHEETGIPVPPRIKEFLFGGWLEEVKKVGKDLEFKLPLSKVELLAPLPNPPKIICLAFNYYDHARDAGLTPSEEPVIFLKPRTALNSPLGDVISPSYVKRLDYEAELAVVMGSRVKKIAEEDSLNAVFGYMIFHDVSARDIQFRDKQFTRGKSIDTFAPCGPWITTKDEIPDPQNLRITTKVNGETRQNSSSSKMVIPIRKIISSLSNLITMEPGDIISTGTPAGVAMSMKEPRYLKHDDVVEISIEGLGTIQNRILFD</sequence>
<dbReference type="InterPro" id="IPR011234">
    <property type="entry name" value="Fumarylacetoacetase-like_C"/>
</dbReference>
<dbReference type="AlphaFoldDB" id="A0A484IER8"/>
<keyword evidence="4" id="KW-0456">Lyase</keyword>
<evidence type="ECO:0000256" key="1">
    <source>
        <dbReference type="ARBA" id="ARBA00010211"/>
    </source>
</evidence>
<evidence type="ECO:0000256" key="2">
    <source>
        <dbReference type="ARBA" id="ARBA00022723"/>
    </source>
</evidence>
<dbReference type="InterPro" id="IPR051121">
    <property type="entry name" value="FAH"/>
</dbReference>
<accession>A0A484IER8</accession>
<dbReference type="RefSeq" id="WP_134485217.1">
    <property type="nucleotide sequence ID" value="NZ_LR216287.1"/>
</dbReference>
<dbReference type="GO" id="GO:0050385">
    <property type="term" value="F:ureidoglycolate lyase activity"/>
    <property type="evidence" value="ECO:0007669"/>
    <property type="project" value="UniProtKB-EC"/>
</dbReference>
<reference evidence="4 5" key="1">
    <citation type="submission" date="2019-02" db="EMBL/GenBank/DDBJ databases">
        <authorList>
            <person name="Lehtovirta-Morley E L."/>
        </authorList>
    </citation>
    <scope>NUCLEOTIDE SEQUENCE [LARGE SCALE GENOMIC DNA]</scope>
    <source>
        <strain evidence="4">NFRAN1</strain>
    </source>
</reference>
<feature type="domain" description="Fumarylacetoacetase-like C-terminal" evidence="3">
    <location>
        <begin position="83"/>
        <end position="287"/>
    </location>
</feature>
<gene>
    <name evidence="4" type="ORF">NFRAN_2925</name>
</gene>
<protein>
    <submittedName>
        <fullName evidence="4">Ureidoglycolate lyase</fullName>
        <ecNumber evidence="4">4.3.2.3</ecNumber>
    </submittedName>
</protein>
<dbReference type="FunFam" id="3.90.850.10:FF:000002">
    <property type="entry name" value="2-hydroxyhepta-2,4-diene-1,7-dioate isomerase"/>
    <property type="match status" value="1"/>
</dbReference>
<keyword evidence="5" id="KW-1185">Reference proteome</keyword>
<dbReference type="GO" id="GO:0016853">
    <property type="term" value="F:isomerase activity"/>
    <property type="evidence" value="ECO:0007669"/>
    <property type="project" value="UniProtKB-ARBA"/>
</dbReference>
<organism evidence="4 5">
    <name type="scientific">Candidatus Nitrosocosmicus franklandianus</name>
    <dbReference type="NCBI Taxonomy" id="1798806"/>
    <lineage>
        <taxon>Archaea</taxon>
        <taxon>Nitrososphaerota</taxon>
        <taxon>Nitrososphaeria</taxon>
        <taxon>Nitrososphaerales</taxon>
        <taxon>Nitrososphaeraceae</taxon>
        <taxon>Candidatus Nitrosocosmicus</taxon>
    </lineage>
</organism>
<dbReference type="PANTHER" id="PTHR42796">
    <property type="entry name" value="FUMARYLACETOACETATE HYDROLASE DOMAIN-CONTAINING PROTEIN 2A-RELATED"/>
    <property type="match status" value="1"/>
</dbReference>
<comment type="similarity">
    <text evidence="1">Belongs to the FAH family.</text>
</comment>